<dbReference type="EMBL" id="LRVM01000003">
    <property type="protein sequence ID" value="KXL53419.1"/>
    <property type="molecule type" value="Genomic_DNA"/>
</dbReference>
<evidence type="ECO:0000313" key="9">
    <source>
        <dbReference type="EMBL" id="KXL53419.1"/>
    </source>
</evidence>
<feature type="transmembrane region" description="Helical" evidence="7">
    <location>
        <begin position="21"/>
        <end position="38"/>
    </location>
</feature>
<feature type="domain" description="MgtC/SapB/SrpB/YhiD N-terminal" evidence="8">
    <location>
        <begin position="25"/>
        <end position="150"/>
    </location>
</feature>
<feature type="transmembrane region" description="Helical" evidence="7">
    <location>
        <begin position="50"/>
        <end position="70"/>
    </location>
</feature>
<evidence type="ECO:0000256" key="1">
    <source>
        <dbReference type="ARBA" id="ARBA00004651"/>
    </source>
</evidence>
<dbReference type="InterPro" id="IPR003416">
    <property type="entry name" value="MgtC/SapB/SrpB/YhiD_fam"/>
</dbReference>
<sequence length="234" mass="25621">MILKQFFLEESLLGLHGNAEFIFRIIIACICGGIVGYERTRRRKEAGIRTHVIVAIGSTLMMIVSKYGFYDVITTAGIGVDVSRIASNVITGISFLGAGVIFVKNISIKGLTTAAGLWATAGIGLAIGAGMYSIGIFTTIFIPIIQILLHSGLNKQEFNHDDTVLITFYHIPSQIDSIKKELNKRNIEILHMELEKNPDGTATVILDVTRDTMVTCTDLTDFLAENPLVKSFKI</sequence>
<comment type="similarity">
    <text evidence="2">Belongs to the MgtC/SapB family.</text>
</comment>
<comment type="caution">
    <text evidence="9">The sequence shown here is derived from an EMBL/GenBank/DDBJ whole genome shotgun (WGS) entry which is preliminary data.</text>
</comment>
<gene>
    <name evidence="9" type="ORF">CLNEO_13900</name>
</gene>
<feature type="transmembrane region" description="Helical" evidence="7">
    <location>
        <begin position="115"/>
        <end position="145"/>
    </location>
</feature>
<keyword evidence="10" id="KW-1185">Reference proteome</keyword>
<dbReference type="PATRIC" id="fig|36847.3.peg.1611"/>
<evidence type="ECO:0000256" key="6">
    <source>
        <dbReference type="ARBA" id="ARBA00023136"/>
    </source>
</evidence>
<keyword evidence="4 7" id="KW-0812">Transmembrane</keyword>
<dbReference type="RefSeq" id="WP_066086474.1">
    <property type="nucleotide sequence ID" value="NZ_LRVM01000003.1"/>
</dbReference>
<dbReference type="PANTHER" id="PTHR33778">
    <property type="entry name" value="PROTEIN MGTC"/>
    <property type="match status" value="1"/>
</dbReference>
<keyword evidence="6 7" id="KW-0472">Membrane</keyword>
<proteinExistence type="inferred from homology"/>
<keyword evidence="3" id="KW-1003">Cell membrane</keyword>
<dbReference type="AlphaFoldDB" id="A0A136WGD1"/>
<dbReference type="InterPro" id="IPR049177">
    <property type="entry name" value="MgtC_SapB_SrpB_YhiD_N"/>
</dbReference>
<dbReference type="Proteomes" id="UP000070539">
    <property type="component" value="Unassembled WGS sequence"/>
</dbReference>
<reference evidence="9 10" key="1">
    <citation type="submission" date="2016-01" db="EMBL/GenBank/DDBJ databases">
        <title>Genome sequence of Clostridium neopropionicum X4, DSM-3847.</title>
        <authorList>
            <person name="Poehlein A."/>
            <person name="Beck M.H."/>
            <person name="Bengelsdorf F.R."/>
            <person name="Daniel R."/>
            <person name="Duerre P."/>
        </authorList>
    </citation>
    <scope>NUCLEOTIDE SEQUENCE [LARGE SCALE GENOMIC DNA]</scope>
    <source>
        <strain evidence="9 10">DSM-3847</strain>
    </source>
</reference>
<evidence type="ECO:0000313" key="10">
    <source>
        <dbReference type="Proteomes" id="UP000070539"/>
    </source>
</evidence>
<evidence type="ECO:0000256" key="4">
    <source>
        <dbReference type="ARBA" id="ARBA00022692"/>
    </source>
</evidence>
<dbReference type="GO" id="GO:0005886">
    <property type="term" value="C:plasma membrane"/>
    <property type="evidence" value="ECO:0007669"/>
    <property type="project" value="UniProtKB-SubCell"/>
</dbReference>
<protein>
    <submittedName>
        <fullName evidence="9">Putative Mg(2+) transport ATPase</fullName>
    </submittedName>
</protein>
<dbReference type="OrthoDB" id="9811198at2"/>
<evidence type="ECO:0000259" key="8">
    <source>
        <dbReference type="Pfam" id="PF02308"/>
    </source>
</evidence>
<evidence type="ECO:0000256" key="7">
    <source>
        <dbReference type="SAM" id="Phobius"/>
    </source>
</evidence>
<comment type="subcellular location">
    <subcellularLocation>
        <location evidence="1">Cell membrane</location>
        <topology evidence="1">Multi-pass membrane protein</topology>
    </subcellularLocation>
</comment>
<dbReference type="STRING" id="36847.CLNEO_13900"/>
<accession>A0A136WGD1</accession>
<evidence type="ECO:0000256" key="3">
    <source>
        <dbReference type="ARBA" id="ARBA00022475"/>
    </source>
</evidence>
<name>A0A136WGD1_9FIRM</name>
<dbReference type="PANTHER" id="PTHR33778:SF1">
    <property type="entry name" value="MAGNESIUM TRANSPORTER YHID-RELATED"/>
    <property type="match status" value="1"/>
</dbReference>
<evidence type="ECO:0000256" key="2">
    <source>
        <dbReference type="ARBA" id="ARBA00009298"/>
    </source>
</evidence>
<organism evidence="9 10">
    <name type="scientific">Anaerotignum neopropionicum</name>
    <dbReference type="NCBI Taxonomy" id="36847"/>
    <lineage>
        <taxon>Bacteria</taxon>
        <taxon>Bacillati</taxon>
        <taxon>Bacillota</taxon>
        <taxon>Clostridia</taxon>
        <taxon>Lachnospirales</taxon>
        <taxon>Anaerotignaceae</taxon>
        <taxon>Anaerotignum</taxon>
    </lineage>
</organism>
<dbReference type="Pfam" id="PF02308">
    <property type="entry name" value="MgtC"/>
    <property type="match status" value="1"/>
</dbReference>
<dbReference type="PRINTS" id="PR01837">
    <property type="entry name" value="MGTCSAPBPROT"/>
</dbReference>
<keyword evidence="5 7" id="KW-1133">Transmembrane helix</keyword>
<feature type="transmembrane region" description="Helical" evidence="7">
    <location>
        <begin position="82"/>
        <end position="103"/>
    </location>
</feature>
<evidence type="ECO:0000256" key="5">
    <source>
        <dbReference type="ARBA" id="ARBA00022989"/>
    </source>
</evidence>